<reference evidence="1" key="1">
    <citation type="submission" date="2019-04" db="EMBL/GenBank/DDBJ databases">
        <title>Microbes associate with the intestines of laboratory mice.</title>
        <authorList>
            <person name="Navarre W."/>
            <person name="Wong E."/>
            <person name="Huang K."/>
            <person name="Tropini C."/>
            <person name="Ng K."/>
            <person name="Yu B."/>
        </authorList>
    </citation>
    <scope>NUCLEOTIDE SEQUENCE</scope>
    <source>
        <strain evidence="1">NM01_1-7b</strain>
    </source>
</reference>
<comment type="caution">
    <text evidence="1">The sequence shown here is derived from an EMBL/GenBank/DDBJ whole genome shotgun (WGS) entry which is preliminary data.</text>
</comment>
<dbReference type="EMBL" id="SRYA01000089">
    <property type="protein sequence ID" value="TGY89468.1"/>
    <property type="molecule type" value="Genomic_DNA"/>
</dbReference>
<accession>A0AC61RP34</accession>
<proteinExistence type="predicted"/>
<evidence type="ECO:0000313" key="1">
    <source>
        <dbReference type="EMBL" id="TGY89468.1"/>
    </source>
</evidence>
<organism evidence="1 2">
    <name type="scientific">Petralouisia muris</name>
    <dbReference type="NCBI Taxonomy" id="3032872"/>
    <lineage>
        <taxon>Bacteria</taxon>
        <taxon>Bacillati</taxon>
        <taxon>Bacillota</taxon>
        <taxon>Clostridia</taxon>
        <taxon>Lachnospirales</taxon>
        <taxon>Lachnospiraceae</taxon>
        <taxon>Petralouisia</taxon>
    </lineage>
</organism>
<protein>
    <submittedName>
        <fullName evidence="1">Uncharacterized protein</fullName>
    </submittedName>
</protein>
<keyword evidence="2" id="KW-1185">Reference proteome</keyword>
<evidence type="ECO:0000313" key="2">
    <source>
        <dbReference type="Proteomes" id="UP000304953"/>
    </source>
</evidence>
<name>A0AC61RP34_9FIRM</name>
<gene>
    <name evidence="1" type="ORF">E5329_24890</name>
</gene>
<sequence>MIIRTVYLKEGLFERRIDFLPHVSLVHSCKNSCGKTTLLRFILHGLGYNIPNTRKINFNNCEVRISIECERYGCIELCRSNSISIILVKNGVNHTYVLPEQQHELHEQLFGVNNADILNNLLGAFYVDQEKGWTLLNRGIVIGSIRFNIEELIRGLSGRDCSELIKKENRLLNERQKYNQMFSVALYRESIEEDAGSVAIDSYEEETDIELSKLILRQRRLKAELKRIDQTLSENKRFKQFVADMKLLVQAPDGTTFAVTQDNIVGLNDSIDLLTTKRKIISGEYALVSSKIGALEKEKESEYEQQAFFQTASQIEIFDRKILRIPLNPQAIKAQQSRLEKELKAVRDEISSITKNNNCVVASISDKIIQYGTELGIGNKETIPQNYLFTSNLKELSGALLHKTAFAFRLAYIAEIEKKLNVKLPIILDSPSGKEVDHDNISLMMEILKRDFADHQIIIASIFEYNFDDPKKIEIEDRLINEMMEIQ</sequence>
<dbReference type="Proteomes" id="UP000304953">
    <property type="component" value="Unassembled WGS sequence"/>
</dbReference>